<evidence type="ECO:0000256" key="1">
    <source>
        <dbReference type="ARBA" id="ARBA00001974"/>
    </source>
</evidence>
<dbReference type="PANTHER" id="PTHR43004">
    <property type="entry name" value="TRK SYSTEM POTASSIUM UPTAKE PROTEIN"/>
    <property type="match status" value="1"/>
</dbReference>
<evidence type="ECO:0000256" key="2">
    <source>
        <dbReference type="ARBA" id="ARBA00022630"/>
    </source>
</evidence>
<keyword evidence="4" id="KW-0560">Oxidoreductase</keyword>
<evidence type="ECO:0000259" key="5">
    <source>
        <dbReference type="Pfam" id="PF01494"/>
    </source>
</evidence>
<protein>
    <recommendedName>
        <fullName evidence="5">FAD-binding domain-containing protein</fullName>
    </recommendedName>
</protein>
<accession>A0A9W9M9M3</accession>
<dbReference type="AlphaFoldDB" id="A0A9W9M9M3"/>
<comment type="caution">
    <text evidence="6">The sequence shown here is derived from an EMBL/GenBank/DDBJ whole genome shotgun (WGS) entry which is preliminary data.</text>
</comment>
<dbReference type="GO" id="GO:0016709">
    <property type="term" value="F:oxidoreductase activity, acting on paired donors, with incorporation or reduction of molecular oxygen, NAD(P)H as one donor, and incorporation of one atom of oxygen"/>
    <property type="evidence" value="ECO:0007669"/>
    <property type="project" value="UniProtKB-ARBA"/>
</dbReference>
<dbReference type="EMBL" id="JAPQKQ010000006">
    <property type="protein sequence ID" value="KAJ5192172.1"/>
    <property type="molecule type" value="Genomic_DNA"/>
</dbReference>
<dbReference type="Proteomes" id="UP001150942">
    <property type="component" value="Unassembled WGS sequence"/>
</dbReference>
<evidence type="ECO:0000256" key="4">
    <source>
        <dbReference type="ARBA" id="ARBA00023002"/>
    </source>
</evidence>
<evidence type="ECO:0000313" key="7">
    <source>
        <dbReference type="Proteomes" id="UP001150942"/>
    </source>
</evidence>
<gene>
    <name evidence="6" type="ORF">N7449_008314</name>
</gene>
<dbReference type="InterPro" id="IPR002938">
    <property type="entry name" value="FAD-bd"/>
</dbReference>
<name>A0A9W9M9M3_9EURO</name>
<evidence type="ECO:0000256" key="3">
    <source>
        <dbReference type="ARBA" id="ARBA00022827"/>
    </source>
</evidence>
<dbReference type="Gene3D" id="3.30.70.2450">
    <property type="match status" value="1"/>
</dbReference>
<dbReference type="PANTHER" id="PTHR43004:SF19">
    <property type="entry name" value="BINDING MONOOXYGENASE, PUTATIVE (JCVI)-RELATED"/>
    <property type="match status" value="1"/>
</dbReference>
<keyword evidence="2" id="KW-0285">Flavoprotein</keyword>
<reference evidence="6" key="1">
    <citation type="submission" date="2022-11" db="EMBL/GenBank/DDBJ databases">
        <authorList>
            <person name="Petersen C."/>
        </authorList>
    </citation>
    <scope>NUCLEOTIDE SEQUENCE</scope>
    <source>
        <strain evidence="6">IBT 20477</strain>
    </source>
</reference>
<dbReference type="PRINTS" id="PR00420">
    <property type="entry name" value="RNGMNOXGNASE"/>
</dbReference>
<dbReference type="InterPro" id="IPR050641">
    <property type="entry name" value="RIFMO-like"/>
</dbReference>
<feature type="domain" description="FAD-binding" evidence="5">
    <location>
        <begin position="42"/>
        <end position="132"/>
    </location>
</feature>
<dbReference type="Pfam" id="PF01494">
    <property type="entry name" value="FAD_binding_3"/>
    <property type="match status" value="1"/>
</dbReference>
<comment type="cofactor">
    <cofactor evidence="1">
        <name>FAD</name>
        <dbReference type="ChEBI" id="CHEBI:57692"/>
    </cofactor>
</comment>
<proteinExistence type="predicted"/>
<dbReference type="Gene3D" id="3.50.50.60">
    <property type="entry name" value="FAD/NAD(P)-binding domain"/>
    <property type="match status" value="1"/>
</dbReference>
<dbReference type="InterPro" id="IPR036188">
    <property type="entry name" value="FAD/NAD-bd_sf"/>
</dbReference>
<dbReference type="SUPFAM" id="SSF51905">
    <property type="entry name" value="FAD/NAD(P)-binding domain"/>
    <property type="match status" value="1"/>
</dbReference>
<dbReference type="OrthoDB" id="10016252at2759"/>
<dbReference type="GO" id="GO:0071949">
    <property type="term" value="F:FAD binding"/>
    <property type="evidence" value="ECO:0007669"/>
    <property type="project" value="InterPro"/>
</dbReference>
<keyword evidence="7" id="KW-1185">Reference proteome</keyword>
<evidence type="ECO:0000313" key="6">
    <source>
        <dbReference type="EMBL" id="KAJ5192172.1"/>
    </source>
</evidence>
<organism evidence="6 7">
    <name type="scientific">Penicillium cf. viridicatum</name>
    <dbReference type="NCBI Taxonomy" id="2972119"/>
    <lineage>
        <taxon>Eukaryota</taxon>
        <taxon>Fungi</taxon>
        <taxon>Dikarya</taxon>
        <taxon>Ascomycota</taxon>
        <taxon>Pezizomycotina</taxon>
        <taxon>Eurotiomycetes</taxon>
        <taxon>Eurotiomycetidae</taxon>
        <taxon>Eurotiales</taxon>
        <taxon>Aspergillaceae</taxon>
        <taxon>Penicillium</taxon>
    </lineage>
</organism>
<reference evidence="6" key="2">
    <citation type="journal article" date="2023" name="IMA Fungus">
        <title>Comparative genomic study of the Penicillium genus elucidates a diverse pangenome and 15 lateral gene transfer events.</title>
        <authorList>
            <person name="Petersen C."/>
            <person name="Sorensen T."/>
            <person name="Nielsen M.R."/>
            <person name="Sondergaard T.E."/>
            <person name="Sorensen J.L."/>
            <person name="Fitzpatrick D.A."/>
            <person name="Frisvad J.C."/>
            <person name="Nielsen K.L."/>
        </authorList>
    </citation>
    <scope>NUCLEOTIDE SEQUENCE</scope>
    <source>
        <strain evidence="6">IBT 20477</strain>
    </source>
</reference>
<keyword evidence="3" id="KW-0274">FAD</keyword>
<sequence>MAAKITADGMWRVTYGDIPGLSNEDYKKRLPMRYQQILPGNPKIGEYEVTNIGPYKMHQRLAPKLRVGRILLAADAAHLCNPFGGFGLIGGIADVSDLSQCLPGIHNGNADDEILDKYDEVCSSRHRTVVDRLSTLNFQRLWMNDPESTANNDPWLSTVRKATHDKGIASELQKSSLDLLYDFTQHYNP</sequence>